<organism evidence="2 3">
    <name type="scientific">Nesterenkonia flava</name>
    <dbReference type="NCBI Taxonomy" id="469799"/>
    <lineage>
        <taxon>Bacteria</taxon>
        <taxon>Bacillati</taxon>
        <taxon>Actinomycetota</taxon>
        <taxon>Actinomycetes</taxon>
        <taxon>Micrococcales</taxon>
        <taxon>Micrococcaceae</taxon>
        <taxon>Nesterenkonia</taxon>
    </lineage>
</organism>
<proteinExistence type="predicted"/>
<feature type="region of interest" description="Disordered" evidence="1">
    <location>
        <begin position="25"/>
        <end position="87"/>
    </location>
</feature>
<reference evidence="3" key="1">
    <citation type="submission" date="2023-07" db="EMBL/GenBank/DDBJ databases">
        <title>Description of three actinobacteria isolated from air of manufacturing shop in a pharmaceutical factory.</title>
        <authorList>
            <person name="Zhang D.-F."/>
        </authorList>
    </citation>
    <scope>NUCLEOTIDE SEQUENCE [LARGE SCALE GENOMIC DNA]</scope>
    <source>
        <strain evidence="3">CCTCC AB 207010</strain>
    </source>
</reference>
<dbReference type="RefSeq" id="WP_310536921.1">
    <property type="nucleotide sequence ID" value="NZ_BAAAOC010000020.1"/>
</dbReference>
<comment type="caution">
    <text evidence="2">The sequence shown here is derived from an EMBL/GenBank/DDBJ whole genome shotgun (WGS) entry which is preliminary data.</text>
</comment>
<sequence length="268" mass="29027">MDFPLRESAAALGLVSLLALTACAPGDEENGSAEGSRASSTTEEGSEERTAEGSAANEATDAEHEESDDESAPASSPQDQTIDAQDAQQTITYPMTGEVDGEITMGLHSLEVQGETMLLTVSFVPEYDDGDEIAVFTRDMHTVQFENVTAYLLPQVIDRQHMKSYYVPGEDGFHRTGWASDTFHHWASTVDHPVPSGETLIMWAHFPAPEDDVETVDVSVVPGVQEFRDVEIDWGAHSPADTDDSDETPDDDESSEDADTEEPDDGQA</sequence>
<feature type="compositionally biased region" description="Low complexity" evidence="1">
    <location>
        <begin position="32"/>
        <end position="43"/>
    </location>
</feature>
<protein>
    <recommendedName>
        <fullName evidence="4">Lipoprotein</fullName>
    </recommendedName>
</protein>
<feature type="region of interest" description="Disordered" evidence="1">
    <location>
        <begin position="229"/>
        <end position="268"/>
    </location>
</feature>
<dbReference type="Proteomes" id="UP001260872">
    <property type="component" value="Unassembled WGS sequence"/>
</dbReference>
<gene>
    <name evidence="2" type="ORF">RH857_05240</name>
</gene>
<name>A0ABU1FS88_9MICC</name>
<feature type="compositionally biased region" description="Low complexity" evidence="1">
    <location>
        <begin position="72"/>
        <end position="87"/>
    </location>
</feature>
<evidence type="ECO:0008006" key="4">
    <source>
        <dbReference type="Google" id="ProtNLM"/>
    </source>
</evidence>
<evidence type="ECO:0000256" key="1">
    <source>
        <dbReference type="SAM" id="MobiDB-lite"/>
    </source>
</evidence>
<dbReference type="PROSITE" id="PS51257">
    <property type="entry name" value="PROKAR_LIPOPROTEIN"/>
    <property type="match status" value="1"/>
</dbReference>
<dbReference type="EMBL" id="JAVKGT010000010">
    <property type="protein sequence ID" value="MDR5711538.1"/>
    <property type="molecule type" value="Genomic_DNA"/>
</dbReference>
<keyword evidence="3" id="KW-1185">Reference proteome</keyword>
<evidence type="ECO:0000313" key="3">
    <source>
        <dbReference type="Proteomes" id="UP001260872"/>
    </source>
</evidence>
<feature type="compositionally biased region" description="Acidic residues" evidence="1">
    <location>
        <begin position="241"/>
        <end position="268"/>
    </location>
</feature>
<evidence type="ECO:0000313" key="2">
    <source>
        <dbReference type="EMBL" id="MDR5711538.1"/>
    </source>
</evidence>
<accession>A0ABU1FS88</accession>